<evidence type="ECO:0000259" key="1">
    <source>
        <dbReference type="PROSITE" id="PS50097"/>
    </source>
</evidence>
<accession>A0A9Q0RKJ9</accession>
<dbReference type="SUPFAM" id="SSF49785">
    <property type="entry name" value="Galactose-binding domain-like"/>
    <property type="match status" value="1"/>
</dbReference>
<organism evidence="2 3">
    <name type="scientific">Blomia tropicalis</name>
    <name type="common">Mite</name>
    <dbReference type="NCBI Taxonomy" id="40697"/>
    <lineage>
        <taxon>Eukaryota</taxon>
        <taxon>Metazoa</taxon>
        <taxon>Ecdysozoa</taxon>
        <taxon>Arthropoda</taxon>
        <taxon>Chelicerata</taxon>
        <taxon>Arachnida</taxon>
        <taxon>Acari</taxon>
        <taxon>Acariformes</taxon>
        <taxon>Sarcoptiformes</taxon>
        <taxon>Astigmata</taxon>
        <taxon>Glycyphagoidea</taxon>
        <taxon>Echimyopodidae</taxon>
        <taxon>Blomia</taxon>
    </lineage>
</organism>
<dbReference type="InterPro" id="IPR011333">
    <property type="entry name" value="SKP1/BTB/POZ_sf"/>
</dbReference>
<dbReference type="SUPFAM" id="SSF54695">
    <property type="entry name" value="POZ domain"/>
    <property type="match status" value="1"/>
</dbReference>
<gene>
    <name evidence="2" type="ORF">RDWZM_007573</name>
</gene>
<dbReference type="InterPro" id="IPR008979">
    <property type="entry name" value="Galactose-bd-like_sf"/>
</dbReference>
<dbReference type="OMA" id="LCMINHI"/>
<dbReference type="GO" id="GO:0050804">
    <property type="term" value="P:modulation of chemical synaptic transmission"/>
    <property type="evidence" value="ECO:0007669"/>
    <property type="project" value="TreeGrafter"/>
</dbReference>
<dbReference type="InterPro" id="IPR000210">
    <property type="entry name" value="BTB/POZ_dom"/>
</dbReference>
<dbReference type="GO" id="GO:0008344">
    <property type="term" value="P:adult locomotory behavior"/>
    <property type="evidence" value="ECO:0007669"/>
    <property type="project" value="TreeGrafter"/>
</dbReference>
<reference evidence="2" key="1">
    <citation type="submission" date="2022-12" db="EMBL/GenBank/DDBJ databases">
        <title>Genome assemblies of Blomia tropicalis.</title>
        <authorList>
            <person name="Cui Y."/>
        </authorList>
    </citation>
    <scope>NUCLEOTIDE SEQUENCE</scope>
    <source>
        <tissue evidence="2">Adult mites</tissue>
    </source>
</reference>
<dbReference type="PROSITE" id="PS50097">
    <property type="entry name" value="BTB"/>
    <property type="match status" value="1"/>
</dbReference>
<evidence type="ECO:0000313" key="3">
    <source>
        <dbReference type="Proteomes" id="UP001142055"/>
    </source>
</evidence>
<proteinExistence type="predicted"/>
<dbReference type="PANTHER" id="PTHR46306:SF1">
    <property type="entry name" value="BTB_POZ DOMAIN-CONTAINING PROTEIN 9"/>
    <property type="match status" value="1"/>
</dbReference>
<feature type="domain" description="BTB" evidence="1">
    <location>
        <begin position="32"/>
        <end position="100"/>
    </location>
</feature>
<sequence>MFLVPRDQCVTFQFQEDACFNYESMYTDQRFTDMLIVVDGVQFRVHKLVLAAQSPFFEAMFYNQSMVESTTDSVQLKETDAEIFSLLLKVIYSGCLRSVEQLDADTLVRLYILLERYQFVKFENSLLREIAGKYLRQENFWHFLDVAIYYNVNPFIDLCFKYFDLSGKASKTDSTSTIFDQSFLFSLEDFAKISHDTLKTLLDRNLDCSELLLLRATQKWIEYNQNSITNNEKWLLYKRIRLNLIPEDDLMNSIKVSDIDFSDLSEALELIRSRYGNILEFYLLTSYGVSKKSLNFQELVKKARQSILKNRALCISNYNICKEEFGFYMNNFDFIDNTEVDLLGIERFPFLLNYIDMVLSDMKGDKFSYLIEYSVDGFNWIVLYDYRKYLCSNHQTLFFNQIVSRYFRIKGFHQNRMDNRTRRAFKSIKSFKALYEECNATIDVRMTDGILHAAYYSCQIKHRVYCDMTTNSPLGERYYCQRGVKEDTTSESYFKPIFILLDQPIMQNSFTFKLYDNDSRSYSYSVDIFDQHKIIWDCVADRSTEPCSGWQNIVFSSRPVNLIRITGHKIFNSTCNEFRIVKFNFSF</sequence>
<dbReference type="PANTHER" id="PTHR46306">
    <property type="entry name" value="BTB/POZ DOMAIN-CONTAINING PROTEIN 9"/>
    <property type="match status" value="1"/>
</dbReference>
<dbReference type="EMBL" id="JAPWDV010000003">
    <property type="protein sequence ID" value="KAJ6216416.1"/>
    <property type="molecule type" value="Genomic_DNA"/>
</dbReference>
<dbReference type="InterPro" id="IPR052407">
    <property type="entry name" value="BTB_POZ_domain_cont_9"/>
</dbReference>
<name>A0A9Q0RKJ9_BLOTA</name>
<dbReference type="AlphaFoldDB" id="A0A9Q0RKJ9"/>
<dbReference type="Pfam" id="PF00651">
    <property type="entry name" value="BTB"/>
    <property type="match status" value="1"/>
</dbReference>
<dbReference type="Pfam" id="PF07707">
    <property type="entry name" value="BACK"/>
    <property type="match status" value="1"/>
</dbReference>
<dbReference type="InterPro" id="IPR011705">
    <property type="entry name" value="BACK"/>
</dbReference>
<evidence type="ECO:0000313" key="2">
    <source>
        <dbReference type="EMBL" id="KAJ6216416.1"/>
    </source>
</evidence>
<comment type="caution">
    <text evidence="2">The sequence shown here is derived from an EMBL/GenBank/DDBJ whole genome shotgun (WGS) entry which is preliminary data.</text>
</comment>
<dbReference type="SMART" id="SM00225">
    <property type="entry name" value="BTB"/>
    <property type="match status" value="1"/>
</dbReference>
<dbReference type="Proteomes" id="UP001142055">
    <property type="component" value="Chromosome 3"/>
</dbReference>
<dbReference type="GO" id="GO:0048512">
    <property type="term" value="P:circadian behavior"/>
    <property type="evidence" value="ECO:0007669"/>
    <property type="project" value="TreeGrafter"/>
</dbReference>
<dbReference type="Gene3D" id="3.30.710.10">
    <property type="entry name" value="Potassium Channel Kv1.1, Chain A"/>
    <property type="match status" value="1"/>
</dbReference>
<protein>
    <recommendedName>
        <fullName evidence="1">BTB domain-containing protein</fullName>
    </recommendedName>
</protein>
<keyword evidence="3" id="KW-1185">Reference proteome</keyword>
<dbReference type="GO" id="GO:0005737">
    <property type="term" value="C:cytoplasm"/>
    <property type="evidence" value="ECO:0007669"/>
    <property type="project" value="TreeGrafter"/>
</dbReference>